<proteinExistence type="inferred from homology"/>
<evidence type="ECO:0000313" key="10">
    <source>
        <dbReference type="Proteomes" id="UP000436911"/>
    </source>
</evidence>
<name>A0A368NXL1_AGRVI</name>
<keyword evidence="6" id="KW-0051">Antiviral defense</keyword>
<dbReference type="EMBL" id="QUSG01000004">
    <property type="protein sequence ID" value="KAA3528444.1"/>
    <property type="molecule type" value="Genomic_DNA"/>
</dbReference>
<dbReference type="GO" id="GO:0003964">
    <property type="term" value="F:RNA-directed DNA polymerase activity"/>
    <property type="evidence" value="ECO:0007669"/>
    <property type="project" value="UniProtKB-KW"/>
</dbReference>
<keyword evidence="3" id="KW-0479">Metal-binding</keyword>
<evidence type="ECO:0000259" key="8">
    <source>
        <dbReference type="PROSITE" id="PS50878"/>
    </source>
</evidence>
<dbReference type="OrthoDB" id="7055795at2"/>
<dbReference type="GO" id="GO:0051607">
    <property type="term" value="P:defense response to virus"/>
    <property type="evidence" value="ECO:0007669"/>
    <property type="project" value="UniProtKB-KW"/>
</dbReference>
<keyword evidence="5 9" id="KW-0695">RNA-directed DNA polymerase</keyword>
<reference evidence="9 10" key="1">
    <citation type="submission" date="2018-08" db="EMBL/GenBank/DDBJ databases">
        <title>Genome sequencing of Agrobacterium vitis strain ICMP 10754.</title>
        <authorList>
            <person name="Visnovsky S.B."/>
            <person name="Pitman A.R."/>
        </authorList>
    </citation>
    <scope>NUCLEOTIDE SEQUENCE [LARGE SCALE GENOMIC DNA]</scope>
    <source>
        <strain evidence="9 10">ICMP 10754</strain>
    </source>
</reference>
<organism evidence="9 10">
    <name type="scientific">Agrobacterium vitis</name>
    <name type="common">Rhizobium vitis</name>
    <dbReference type="NCBI Taxonomy" id="373"/>
    <lineage>
        <taxon>Bacteria</taxon>
        <taxon>Pseudomonadati</taxon>
        <taxon>Pseudomonadota</taxon>
        <taxon>Alphaproteobacteria</taxon>
        <taxon>Hyphomicrobiales</taxon>
        <taxon>Rhizobiaceae</taxon>
        <taxon>Rhizobium/Agrobacterium group</taxon>
        <taxon>Agrobacterium</taxon>
    </lineage>
</organism>
<evidence type="ECO:0000256" key="1">
    <source>
        <dbReference type="ARBA" id="ARBA00022679"/>
    </source>
</evidence>
<keyword evidence="2" id="KW-0548">Nucleotidyltransferase</keyword>
<gene>
    <name evidence="9" type="ORF">DXT89_10585</name>
</gene>
<keyword evidence="1" id="KW-0808">Transferase</keyword>
<dbReference type="InterPro" id="IPR000123">
    <property type="entry name" value="Reverse_transcriptase_msDNA"/>
</dbReference>
<evidence type="ECO:0000256" key="5">
    <source>
        <dbReference type="ARBA" id="ARBA00022918"/>
    </source>
</evidence>
<dbReference type="SUPFAM" id="SSF56672">
    <property type="entry name" value="DNA/RNA polymerases"/>
    <property type="match status" value="1"/>
</dbReference>
<evidence type="ECO:0000256" key="7">
    <source>
        <dbReference type="ARBA" id="ARBA00034120"/>
    </source>
</evidence>
<dbReference type="GO" id="GO:0046872">
    <property type="term" value="F:metal ion binding"/>
    <property type="evidence" value="ECO:0007669"/>
    <property type="project" value="UniProtKB-KW"/>
</dbReference>
<accession>A0A368NXL1</accession>
<keyword evidence="4" id="KW-0460">Magnesium</keyword>
<dbReference type="RefSeq" id="WP_081089141.1">
    <property type="nucleotide sequence ID" value="NZ_CP055265.1"/>
</dbReference>
<dbReference type="InterPro" id="IPR043502">
    <property type="entry name" value="DNA/RNA_pol_sf"/>
</dbReference>
<dbReference type="Pfam" id="PF00078">
    <property type="entry name" value="RVT_1"/>
    <property type="match status" value="1"/>
</dbReference>
<comment type="similarity">
    <text evidence="7">Belongs to the bacterial reverse transcriptase family.</text>
</comment>
<dbReference type="Proteomes" id="UP000436911">
    <property type="component" value="Unassembled WGS sequence"/>
</dbReference>
<feature type="domain" description="Reverse transcriptase" evidence="8">
    <location>
        <begin position="28"/>
        <end position="239"/>
    </location>
</feature>
<protein>
    <submittedName>
        <fullName evidence="9">RNA-directed DNA polymerase</fullName>
    </submittedName>
</protein>
<evidence type="ECO:0000256" key="4">
    <source>
        <dbReference type="ARBA" id="ARBA00022842"/>
    </source>
</evidence>
<dbReference type="GeneID" id="60681099"/>
<dbReference type="InterPro" id="IPR000477">
    <property type="entry name" value="RT_dom"/>
</dbReference>
<dbReference type="PRINTS" id="PR00866">
    <property type="entry name" value="RNADNAPOLMS"/>
</dbReference>
<dbReference type="GO" id="GO:0003723">
    <property type="term" value="F:RNA binding"/>
    <property type="evidence" value="ECO:0007669"/>
    <property type="project" value="InterPro"/>
</dbReference>
<dbReference type="AlphaFoldDB" id="A0A368NXL1"/>
<sequence>MTDRRKYSLRDSPFFRLRSKAKLASLLYVSREKLQTLSEGEQRYFEFTKPKKSGGVRKISAPNAPLKAVQSRIADLLRRVTPPDYLFAPVPGRSYADNAAFHVGARSVRLLDIEDFFPSCTVKKAIWFFRTRMECSEDVAAILANIVTFKGALPQGSPCSPILAYLCYLDMWGEIAKLVEDGGCKLSVYADDLTISGVSVPEAQIWEIKKTLYRHGHRYARSKERSVRDKSVEVTGVVLLRGSVVAPNRQHAKIAKVRDELTRTASADHRKALESQLRGRLAQVGQIKAADQRRRASEAAKI</sequence>
<evidence type="ECO:0000313" key="9">
    <source>
        <dbReference type="EMBL" id="KAA3528444.1"/>
    </source>
</evidence>
<evidence type="ECO:0000256" key="6">
    <source>
        <dbReference type="ARBA" id="ARBA00023118"/>
    </source>
</evidence>
<dbReference type="CDD" id="cd03487">
    <property type="entry name" value="RT_Bac_retron_II"/>
    <property type="match status" value="1"/>
</dbReference>
<evidence type="ECO:0000256" key="3">
    <source>
        <dbReference type="ARBA" id="ARBA00022723"/>
    </source>
</evidence>
<evidence type="ECO:0000256" key="2">
    <source>
        <dbReference type="ARBA" id="ARBA00022695"/>
    </source>
</evidence>
<comment type="caution">
    <text evidence="9">The sequence shown here is derived from an EMBL/GenBank/DDBJ whole genome shotgun (WGS) entry which is preliminary data.</text>
</comment>
<dbReference type="PROSITE" id="PS50878">
    <property type="entry name" value="RT_POL"/>
    <property type="match status" value="1"/>
</dbReference>